<evidence type="ECO:0000313" key="4">
    <source>
        <dbReference type="Proteomes" id="UP000654670"/>
    </source>
</evidence>
<dbReference type="Gene3D" id="1.10.101.10">
    <property type="entry name" value="PGBD-like superfamily/PGBD"/>
    <property type="match status" value="1"/>
</dbReference>
<evidence type="ECO:0000259" key="1">
    <source>
        <dbReference type="Pfam" id="PF01471"/>
    </source>
</evidence>
<dbReference type="InterPro" id="IPR017853">
    <property type="entry name" value="GH"/>
</dbReference>
<organism evidence="3 4">
    <name type="scientific">Sporolactobacillus putidus</name>
    <dbReference type="NCBI Taxonomy" id="492735"/>
    <lineage>
        <taxon>Bacteria</taxon>
        <taxon>Bacillati</taxon>
        <taxon>Bacillota</taxon>
        <taxon>Bacilli</taxon>
        <taxon>Bacillales</taxon>
        <taxon>Sporolactobacillaceae</taxon>
        <taxon>Sporolactobacillus</taxon>
    </lineage>
</organism>
<feature type="domain" description="Rv2525c-like glycoside hydrolase-like" evidence="2">
    <location>
        <begin position="17"/>
        <end position="214"/>
    </location>
</feature>
<gene>
    <name evidence="3" type="ORF">GCM10007968_23080</name>
</gene>
<comment type="caution">
    <text evidence="3">The sequence shown here is derived from an EMBL/GenBank/DDBJ whole genome shotgun (WGS) entry which is preliminary data.</text>
</comment>
<dbReference type="Gene3D" id="3.20.20.80">
    <property type="entry name" value="Glycosidases"/>
    <property type="match status" value="1"/>
</dbReference>
<sequence>MTAIDCPFKLAQPMINRLKHEKIEAVGRYLNPDDPDKILGAAEALKIRKARLKLFSIWQTGGGKHSYFTEKQGRKDAQSAAYLATEAGQPSGTPIFFKVDYDALPADHAAITRYFSSIKNMIQGYAVGVFGSYAVIELLASTGQADFFYQTSAWSAGKLSQKAHIYFDQDSGIVASIGTGPVRILKPGAFWSSSFHSQRKLRKAKIYRKASKNKVNMINELMEGTYTASEYSKNLLQSDLPDSLQTFKQSEQQNGVPSVRRYPGKLIQLGSKGKPVRSIQEAIGIRVDGFYGPRTKAAVENYQRRCRLYPDGIVGPITWRLLLKVLFFSYSIPGTFLLSYD</sequence>
<feature type="domain" description="Peptidoglycan binding-like" evidence="1">
    <location>
        <begin position="285"/>
        <end position="322"/>
    </location>
</feature>
<evidence type="ECO:0000313" key="3">
    <source>
        <dbReference type="EMBL" id="GGL58423.1"/>
    </source>
</evidence>
<keyword evidence="4" id="KW-1185">Reference proteome</keyword>
<dbReference type="SUPFAM" id="SSF51445">
    <property type="entry name" value="(Trans)glycosidases"/>
    <property type="match status" value="1"/>
</dbReference>
<proteinExistence type="predicted"/>
<dbReference type="Pfam" id="PF08924">
    <property type="entry name" value="Rv2525c_GlyHyd-like"/>
    <property type="match status" value="1"/>
</dbReference>
<dbReference type="SUPFAM" id="SSF47090">
    <property type="entry name" value="PGBD-like"/>
    <property type="match status" value="1"/>
</dbReference>
<dbReference type="InterPro" id="IPR002477">
    <property type="entry name" value="Peptidoglycan-bd-like"/>
</dbReference>
<dbReference type="InterPro" id="IPR036366">
    <property type="entry name" value="PGBDSf"/>
</dbReference>
<dbReference type="Pfam" id="PF01471">
    <property type="entry name" value="PG_binding_1"/>
    <property type="match status" value="1"/>
</dbReference>
<accession>A0A917W377</accession>
<dbReference type="AlphaFoldDB" id="A0A917W377"/>
<evidence type="ECO:0000259" key="2">
    <source>
        <dbReference type="Pfam" id="PF08924"/>
    </source>
</evidence>
<name>A0A917W377_9BACL</name>
<dbReference type="EMBL" id="BMOK01000010">
    <property type="protein sequence ID" value="GGL58423.1"/>
    <property type="molecule type" value="Genomic_DNA"/>
</dbReference>
<reference evidence="3" key="1">
    <citation type="journal article" date="2014" name="Int. J. Syst. Evol. Microbiol.">
        <title>Complete genome sequence of Corynebacterium casei LMG S-19264T (=DSM 44701T), isolated from a smear-ripened cheese.</title>
        <authorList>
            <consortium name="US DOE Joint Genome Institute (JGI-PGF)"/>
            <person name="Walter F."/>
            <person name="Albersmeier A."/>
            <person name="Kalinowski J."/>
            <person name="Ruckert C."/>
        </authorList>
    </citation>
    <scope>NUCLEOTIDE SEQUENCE</scope>
    <source>
        <strain evidence="3">JCM 15325</strain>
    </source>
</reference>
<dbReference type="Proteomes" id="UP000654670">
    <property type="component" value="Unassembled WGS sequence"/>
</dbReference>
<dbReference type="RefSeq" id="WP_188803510.1">
    <property type="nucleotide sequence ID" value="NZ_BMOK01000010.1"/>
</dbReference>
<dbReference type="InterPro" id="IPR015020">
    <property type="entry name" value="Rv2525c-like_Glyco_Hydro-like"/>
</dbReference>
<evidence type="ECO:0008006" key="5">
    <source>
        <dbReference type="Google" id="ProtNLM"/>
    </source>
</evidence>
<dbReference type="InterPro" id="IPR036365">
    <property type="entry name" value="PGBD-like_sf"/>
</dbReference>
<reference evidence="3" key="2">
    <citation type="submission" date="2020-09" db="EMBL/GenBank/DDBJ databases">
        <authorList>
            <person name="Sun Q."/>
            <person name="Ohkuma M."/>
        </authorList>
    </citation>
    <scope>NUCLEOTIDE SEQUENCE</scope>
    <source>
        <strain evidence="3">JCM 15325</strain>
    </source>
</reference>
<protein>
    <recommendedName>
        <fullName evidence="5">DUF1906 domain-containing protein</fullName>
    </recommendedName>
</protein>